<dbReference type="SUPFAM" id="SSF56349">
    <property type="entry name" value="DNA breaking-rejoining enzymes"/>
    <property type="match status" value="1"/>
</dbReference>
<dbReference type="InterPro" id="IPR001807">
    <property type="entry name" value="ClC"/>
</dbReference>
<keyword evidence="4" id="KW-0732">Signal</keyword>
<sequence>VEAGTRVLSWLQEPVGNIDLYDAGFEMVRHVLLQAWVETNAHDRLRTAPFLDLLTSLKLRSDVPVLTATPLGGHSSLRQALEERPQDVRLFQDRAVWMAALTPEWGLNVAEELWATLRVLAVPEIPLRADLLFGAGVPSWAIELAARGPEPNTAGTAASWPPERSGRPDLPRAPTIRSTIRAFGVSLKAGAYRSVAVYFSAIIGPARLKDFFHVPDLRAALEGPEEVSGFVATQPRHMAETLLLCSWWMLREIEAANAQVGHVSWNDSRGEVTLMLPVQKCDTRGMLCCRTLRSPLFPGPNGGVLTKEQFVSAARATLQACGVPTTREYEGVQMERFTGHIARISGAQWLHNLGVPMQMLQVLGRPDAFLAIVFRNAAREQADMLQMEAAARPLVAKESPPLWPGLPEALLPADAALGGKWRDLALVASVTALNTVLASSLPLLGGKPQPLLISTIFDKTLMQKDPEAWVLPWAGVAGTLALCFLMKWCMTILALSSAIPAGVVAPTMIIGGLLGRVYAHVLLPDWFVDLLLSKDGLPPSELQRGAFMARCGIVGASAFCAAVCRAFAMAITVFEVLALPNSVLPLCSSALTAIFVANKVSLPFFDANLATRNLGGIPAITFTDKAIEPVMKVMTVADMSECLPQMLTLRHLLHVLTSTKHDFFPIVRPLAWDVSDKGLLEGTMTRKNVERLVTMLDPRGETPDREIDLMDPQFQAPPDGSEALVEGSPVRVSPDCTVKDVYLLMKVAESDGVVYVTDRGLLQGHITLSTLMSREGALRESHVMKKPRRQTNHRVLVETPTEPHTQHHTFLRTLPADLLSLAGGQEVLVLFGTAAAMWRLLGALSPETQEGAGRAALAMVRGVAPDLQGRYSGATFRCGSTTTEVQIAEVNDDFCDCPDGSDEPGTGACAGASEALFHCSNAGSAARLVYVSRVGDGICDCCDGSDEEASRSTRCPNTCREEGERLQAERERKLKDLRAGLEVKQHTITEAKQSLAQKREDLDRLLAQLPELEARLGEARKRKEELEAVKLQEECKTELPRLREKVKSLEAKIASLEAQTKGADAGASSTSTTSKVVSEYAKWMEGADAMQEPEEEPEEPEEEPPSKPEEEAASQEKASGDSDEDPAGKELKELEAQVKSEQALRERLERELQELPEEMLGFASLRDKCLEHKTSEYTYKLCFFKDAKQSFTRLGTWSGFTSSSEALFKDGDMCYGGPARTLKVVFECGAEEEVVEVSEPSRCTYQALVRHAGACLEEAEASGAALRHPKDEL</sequence>
<evidence type="ECO:0000256" key="6">
    <source>
        <dbReference type="ARBA" id="ARBA00022989"/>
    </source>
</evidence>
<dbReference type="InterPro" id="IPR028146">
    <property type="entry name" value="PRKCSH_N"/>
</dbReference>
<dbReference type="Pfam" id="PF13015">
    <property type="entry name" value="PRKCSH_1"/>
    <property type="match status" value="1"/>
</dbReference>
<evidence type="ECO:0000313" key="14">
    <source>
        <dbReference type="EMBL" id="CAE7866027.1"/>
    </source>
</evidence>
<feature type="transmembrane region" description="Helical" evidence="12">
    <location>
        <begin position="583"/>
        <end position="605"/>
    </location>
</feature>
<dbReference type="Pfam" id="PF12999">
    <property type="entry name" value="PRKCSH-like"/>
    <property type="match status" value="1"/>
</dbReference>
<dbReference type="SUPFAM" id="SSF50911">
    <property type="entry name" value="Mannose 6-phosphate receptor domain"/>
    <property type="match status" value="1"/>
</dbReference>
<dbReference type="Gene3D" id="1.10.443.10">
    <property type="entry name" value="Intergrase catalytic core"/>
    <property type="match status" value="1"/>
</dbReference>
<keyword evidence="15" id="KW-1185">Reference proteome</keyword>
<evidence type="ECO:0000256" key="7">
    <source>
        <dbReference type="ARBA" id="ARBA00023136"/>
    </source>
</evidence>
<feature type="region of interest" description="Disordered" evidence="11">
    <location>
        <begin position="1086"/>
        <end position="1127"/>
    </location>
</feature>
<proteinExistence type="predicted"/>
<feature type="transmembrane region" description="Helical" evidence="12">
    <location>
        <begin position="468"/>
        <end position="486"/>
    </location>
</feature>
<evidence type="ECO:0000256" key="9">
    <source>
        <dbReference type="ARBA" id="ARBA00023172"/>
    </source>
</evidence>
<reference evidence="14" key="1">
    <citation type="submission" date="2021-02" db="EMBL/GenBank/DDBJ databases">
        <authorList>
            <person name="Dougan E. K."/>
            <person name="Rhodes N."/>
            <person name="Thang M."/>
            <person name="Chan C."/>
        </authorList>
    </citation>
    <scope>NUCLEOTIDE SEQUENCE</scope>
</reference>
<feature type="transmembrane region" description="Helical" evidence="12">
    <location>
        <begin position="547"/>
        <end position="571"/>
    </location>
</feature>
<dbReference type="InterPro" id="IPR044865">
    <property type="entry name" value="MRH_dom"/>
</dbReference>
<keyword evidence="8" id="KW-1015">Disulfide bond</keyword>
<keyword evidence="10" id="KW-0175">Coiled coil</keyword>
<feature type="coiled-coil region" evidence="10">
    <location>
        <begin position="988"/>
        <end position="1059"/>
    </location>
</feature>
<evidence type="ECO:0000256" key="11">
    <source>
        <dbReference type="SAM" id="MobiDB-lite"/>
    </source>
</evidence>
<comment type="subcellular location">
    <subcellularLocation>
        <location evidence="1">Membrane</location>
        <topology evidence="1">Multi-pass membrane protein</topology>
    </subcellularLocation>
</comment>
<evidence type="ECO:0000256" key="8">
    <source>
        <dbReference type="ARBA" id="ARBA00023157"/>
    </source>
</evidence>
<evidence type="ECO:0000256" key="2">
    <source>
        <dbReference type="ARBA" id="ARBA00022387"/>
    </source>
</evidence>
<protein>
    <recommendedName>
        <fullName evidence="2">Glucosidase 2 subunit beta</fullName>
    </recommendedName>
</protein>
<dbReference type="Proteomes" id="UP000601435">
    <property type="component" value="Unassembled WGS sequence"/>
</dbReference>
<feature type="transmembrane region" description="Helical" evidence="12">
    <location>
        <begin position="498"/>
        <end position="519"/>
    </location>
</feature>
<keyword evidence="9" id="KW-0233">DNA recombination</keyword>
<dbReference type="Gene3D" id="2.70.130.10">
    <property type="entry name" value="Mannose-6-phosphate receptor binding domain"/>
    <property type="match status" value="1"/>
</dbReference>
<dbReference type="GO" id="GO:0015074">
    <property type="term" value="P:DNA integration"/>
    <property type="evidence" value="ECO:0007669"/>
    <property type="project" value="InterPro"/>
</dbReference>
<dbReference type="EMBL" id="CAJNJA010058919">
    <property type="protein sequence ID" value="CAE7866027.1"/>
    <property type="molecule type" value="Genomic_DNA"/>
</dbReference>
<accession>A0A813AEX8</accession>
<dbReference type="OrthoDB" id="4564at2759"/>
<keyword evidence="6 12" id="KW-1133">Transmembrane helix</keyword>
<dbReference type="AlphaFoldDB" id="A0A813AEX8"/>
<evidence type="ECO:0000256" key="5">
    <source>
        <dbReference type="ARBA" id="ARBA00022824"/>
    </source>
</evidence>
<dbReference type="GO" id="GO:0015108">
    <property type="term" value="F:chloride transmembrane transporter activity"/>
    <property type="evidence" value="ECO:0007669"/>
    <property type="project" value="InterPro"/>
</dbReference>
<dbReference type="PANTHER" id="PTHR12630:SF1">
    <property type="entry name" value="GLUCOSIDASE 2 SUBUNIT BETA"/>
    <property type="match status" value="1"/>
</dbReference>
<dbReference type="PANTHER" id="PTHR12630">
    <property type="entry name" value="N-LINKED OLIGOSACCHARIDE PROCESSING"/>
    <property type="match status" value="1"/>
</dbReference>
<dbReference type="SUPFAM" id="SSF54631">
    <property type="entry name" value="CBS-domain pair"/>
    <property type="match status" value="1"/>
</dbReference>
<dbReference type="GO" id="GO:0003677">
    <property type="term" value="F:DNA binding"/>
    <property type="evidence" value="ECO:0007669"/>
    <property type="project" value="InterPro"/>
</dbReference>
<dbReference type="InterPro" id="IPR009011">
    <property type="entry name" value="Man6P_isomerase_rcpt-bd_dom_sf"/>
</dbReference>
<dbReference type="GO" id="GO:0006491">
    <property type="term" value="P:N-glycan processing"/>
    <property type="evidence" value="ECO:0007669"/>
    <property type="project" value="TreeGrafter"/>
</dbReference>
<dbReference type="PROSITE" id="PS51914">
    <property type="entry name" value="MRH"/>
    <property type="match status" value="1"/>
</dbReference>
<dbReference type="InterPro" id="IPR046342">
    <property type="entry name" value="CBS_dom_sf"/>
</dbReference>
<dbReference type="Gene3D" id="1.10.3080.10">
    <property type="entry name" value="Clc chloride channel"/>
    <property type="match status" value="1"/>
</dbReference>
<name>A0A813AEX8_9DINO</name>
<evidence type="ECO:0000259" key="13">
    <source>
        <dbReference type="PROSITE" id="PS51914"/>
    </source>
</evidence>
<evidence type="ECO:0000256" key="4">
    <source>
        <dbReference type="ARBA" id="ARBA00022729"/>
    </source>
</evidence>
<dbReference type="GO" id="GO:0006310">
    <property type="term" value="P:DNA recombination"/>
    <property type="evidence" value="ECO:0007669"/>
    <property type="project" value="UniProtKB-KW"/>
</dbReference>
<dbReference type="InterPro" id="IPR039794">
    <property type="entry name" value="Gtb1-like"/>
</dbReference>
<feature type="non-terminal residue" evidence="14">
    <location>
        <position position="1"/>
    </location>
</feature>
<evidence type="ECO:0000313" key="15">
    <source>
        <dbReference type="Proteomes" id="UP000601435"/>
    </source>
</evidence>
<feature type="coiled-coil region" evidence="10">
    <location>
        <begin position="1131"/>
        <end position="1158"/>
    </location>
</feature>
<dbReference type="SUPFAM" id="SSF81340">
    <property type="entry name" value="Clc chloride channel"/>
    <property type="match status" value="1"/>
</dbReference>
<organism evidence="14 15">
    <name type="scientific">Symbiodinium necroappetens</name>
    <dbReference type="NCBI Taxonomy" id="1628268"/>
    <lineage>
        <taxon>Eukaryota</taxon>
        <taxon>Sar</taxon>
        <taxon>Alveolata</taxon>
        <taxon>Dinophyceae</taxon>
        <taxon>Suessiales</taxon>
        <taxon>Symbiodiniaceae</taxon>
        <taxon>Symbiodinium</taxon>
    </lineage>
</organism>
<feature type="domain" description="MRH" evidence="13">
    <location>
        <begin position="1167"/>
        <end position="1257"/>
    </location>
</feature>
<feature type="compositionally biased region" description="Acidic residues" evidence="11">
    <location>
        <begin position="1091"/>
        <end position="1103"/>
    </location>
</feature>
<keyword evidence="7 12" id="KW-0472">Membrane</keyword>
<evidence type="ECO:0000256" key="1">
    <source>
        <dbReference type="ARBA" id="ARBA00004141"/>
    </source>
</evidence>
<dbReference type="GO" id="GO:0016020">
    <property type="term" value="C:membrane"/>
    <property type="evidence" value="ECO:0007669"/>
    <property type="project" value="UniProtKB-SubCell"/>
</dbReference>
<evidence type="ECO:0000256" key="12">
    <source>
        <dbReference type="SAM" id="Phobius"/>
    </source>
</evidence>
<gene>
    <name evidence="14" type="primary">PRKCSH</name>
    <name evidence="14" type="ORF">SNEC2469_LOCUS27732</name>
</gene>
<dbReference type="InterPro" id="IPR013762">
    <property type="entry name" value="Integrase-like_cat_sf"/>
</dbReference>
<keyword evidence="3 12" id="KW-0812">Transmembrane</keyword>
<dbReference type="InterPro" id="IPR014743">
    <property type="entry name" value="Cl-channel_core"/>
</dbReference>
<dbReference type="Gene3D" id="3.10.580.10">
    <property type="entry name" value="CBS-domain"/>
    <property type="match status" value="1"/>
</dbReference>
<dbReference type="InterPro" id="IPR011010">
    <property type="entry name" value="DNA_brk_join_enz"/>
</dbReference>
<comment type="caution">
    <text evidence="14">The sequence shown here is derived from an EMBL/GenBank/DDBJ whole genome shotgun (WGS) entry which is preliminary data.</text>
</comment>
<evidence type="ECO:0000256" key="10">
    <source>
        <dbReference type="SAM" id="Coils"/>
    </source>
</evidence>
<dbReference type="InterPro" id="IPR036607">
    <property type="entry name" value="PRKCSH"/>
</dbReference>
<keyword evidence="5" id="KW-0256">Endoplasmic reticulum</keyword>
<dbReference type="GO" id="GO:0017177">
    <property type="term" value="C:glucosidase II complex"/>
    <property type="evidence" value="ECO:0007669"/>
    <property type="project" value="TreeGrafter"/>
</dbReference>
<evidence type="ECO:0000256" key="3">
    <source>
        <dbReference type="ARBA" id="ARBA00022692"/>
    </source>
</evidence>
<dbReference type="Pfam" id="PF00654">
    <property type="entry name" value="Voltage_CLC"/>
    <property type="match status" value="1"/>
</dbReference>
<feature type="region of interest" description="Disordered" evidence="11">
    <location>
        <begin position="148"/>
        <end position="172"/>
    </location>
</feature>